<dbReference type="InterPro" id="IPR000531">
    <property type="entry name" value="Beta-barrel_TonB"/>
</dbReference>
<evidence type="ECO:0000256" key="3">
    <source>
        <dbReference type="ARBA" id="ARBA00023237"/>
    </source>
</evidence>
<keyword evidence="8" id="KW-0675">Receptor</keyword>
<dbReference type="InterPro" id="IPR037066">
    <property type="entry name" value="Plug_dom_sf"/>
</dbReference>
<reference evidence="8" key="1">
    <citation type="submission" date="2024-06" db="EMBL/GenBank/DDBJ databases">
        <title>Caulobacter inopinatus, sp. nov.</title>
        <authorList>
            <person name="Donachie S.P."/>
        </authorList>
    </citation>
    <scope>NUCLEOTIDE SEQUENCE</scope>
    <source>
        <strain evidence="8">73W</strain>
    </source>
</reference>
<evidence type="ECO:0000259" key="6">
    <source>
        <dbReference type="Pfam" id="PF00593"/>
    </source>
</evidence>
<dbReference type="PANTHER" id="PTHR40980:SF4">
    <property type="entry name" value="TONB-DEPENDENT RECEPTOR-LIKE BETA-BARREL DOMAIN-CONTAINING PROTEIN"/>
    <property type="match status" value="1"/>
</dbReference>
<dbReference type="Gene3D" id="2.170.130.10">
    <property type="entry name" value="TonB-dependent receptor, plug domain"/>
    <property type="match status" value="1"/>
</dbReference>
<evidence type="ECO:0000256" key="1">
    <source>
        <dbReference type="ARBA" id="ARBA00004442"/>
    </source>
</evidence>
<dbReference type="RefSeq" id="WP_369058291.1">
    <property type="nucleotide sequence ID" value="NZ_CP158375.1"/>
</dbReference>
<evidence type="ECO:0000256" key="4">
    <source>
        <dbReference type="RuleBase" id="RU003357"/>
    </source>
</evidence>
<name>A0AB39KPF3_9CAUL</name>
<evidence type="ECO:0000256" key="5">
    <source>
        <dbReference type="SAM" id="SignalP"/>
    </source>
</evidence>
<dbReference type="InterPro" id="IPR012910">
    <property type="entry name" value="Plug_dom"/>
</dbReference>
<feature type="signal peptide" evidence="5">
    <location>
        <begin position="1"/>
        <end position="24"/>
    </location>
</feature>
<dbReference type="Pfam" id="PF00593">
    <property type="entry name" value="TonB_dep_Rec_b-barrel"/>
    <property type="match status" value="1"/>
</dbReference>
<dbReference type="Gene3D" id="2.40.170.20">
    <property type="entry name" value="TonB-dependent receptor, beta-barrel domain"/>
    <property type="match status" value="1"/>
</dbReference>
<protein>
    <submittedName>
        <fullName evidence="8">TonB-dependent receptor</fullName>
    </submittedName>
</protein>
<sequence>MISKSLFLSTAAVAVFCVAQPAAAQVRTFNIEAQSAVTGVPQLALQSGLQIIAPLPDLQGRWIATVKGEMDAMAAVRQALTGSGLSIASNQGGVVILSAGARAAMEAEAQVEEIVVSAPIMQSLTRSLEIQRAADNVKSVIAADTVGRFPDQTAAGALARLPGVGVQRDQGQERYVQVRGAPTRWTSVALNGVAILGAEDRVFRFDAVPSTLIDQVDLNKTLTPAMPAEALSGQIDVKTYSPMSDPGFHMQAALGKGFVDLGDGPQDHAAARLSWSNDRFGVVLSGSHYVFEQQTDNAEPRFDATGMSQLRVAKYVIERETNALSAGLEFVPAEGHRLTFNSIYSEFIDDEERNQYTFLFNGAQAGTRTKLAGDLVGVEVRGQFNKGGQETSGLYNILHGQHAIAGGELTWDLAHSRSVLESGSPLIDQRQSSGLRPSLTFVAGDRGFPSITLYDTNRSGASPVRGGRRTSLDQLAFDQELITWSGSQRKTREDLAKVDYSREVDLFGAPVRLMAGLQYNDRQYRDVGSYSNTTPAGVSGGTFDARQVAAALGVQWTPLAMVSTRAVDEDLSRGFTFNYVENSLMRRQAEALFNAARAANASGATFAVPQLSPQQLFTVDERLIAAYATGRVELGRHRVVAGARIENTKIQSAGTAVIGGTRQPLDLENDQTRIFPSLHWTYEARDDLQVRAAVVSGSARPSFGALSANVNINDANGTISGGNPVLKPETAYGLDGSIEWYFAAASVLSANVFWRKVDNVLFGSTATVGDGRYDGQGFDRSEYDFSTTVNGEDGDLYGVEFAYVQPFRFLPSALSGLGVETSLTLLDGEFTTPDGRKTGFPGTSKRITNLTAFYEKHGVSARLSWQHRTKWLDEVGAAETSDFWWAAQQRLDLSVRYQIDRNYALFFDANNLTNEEGMRWQGDVTRPYELEGYGRRFMGGVRVSF</sequence>
<feature type="chain" id="PRO_5044277617" evidence="5">
    <location>
        <begin position="25"/>
        <end position="945"/>
    </location>
</feature>
<keyword evidence="5" id="KW-0732">Signal</keyword>
<evidence type="ECO:0000256" key="2">
    <source>
        <dbReference type="ARBA" id="ARBA00023136"/>
    </source>
</evidence>
<dbReference type="PANTHER" id="PTHR40980">
    <property type="entry name" value="PLUG DOMAIN-CONTAINING PROTEIN"/>
    <property type="match status" value="1"/>
</dbReference>
<proteinExistence type="inferred from homology"/>
<dbReference type="NCBIfam" id="TIGR01782">
    <property type="entry name" value="TonB-Xanth-Caul"/>
    <property type="match status" value="1"/>
</dbReference>
<gene>
    <name evidence="8" type="ORF">ABOZ73_11510</name>
</gene>
<comment type="similarity">
    <text evidence="4">Belongs to the TonB-dependent receptor family.</text>
</comment>
<evidence type="ECO:0000313" key="8">
    <source>
        <dbReference type="EMBL" id="XDO95442.1"/>
    </source>
</evidence>
<dbReference type="GO" id="GO:0009279">
    <property type="term" value="C:cell outer membrane"/>
    <property type="evidence" value="ECO:0007669"/>
    <property type="project" value="UniProtKB-SubCell"/>
</dbReference>
<feature type="domain" description="TonB-dependent receptor-like beta-barrel" evidence="6">
    <location>
        <begin position="472"/>
        <end position="912"/>
    </location>
</feature>
<dbReference type="Gene3D" id="3.55.50.30">
    <property type="match status" value="1"/>
</dbReference>
<evidence type="ECO:0000259" key="7">
    <source>
        <dbReference type="Pfam" id="PF07715"/>
    </source>
</evidence>
<dbReference type="SUPFAM" id="SSF56935">
    <property type="entry name" value="Porins"/>
    <property type="match status" value="1"/>
</dbReference>
<keyword evidence="4" id="KW-0798">TonB box</keyword>
<dbReference type="EMBL" id="CP158375">
    <property type="protein sequence ID" value="XDO95442.1"/>
    <property type="molecule type" value="Genomic_DNA"/>
</dbReference>
<keyword evidence="3" id="KW-0998">Cell outer membrane</keyword>
<dbReference type="InterPro" id="IPR010104">
    <property type="entry name" value="TonB_rcpt_bac"/>
</dbReference>
<dbReference type="InterPro" id="IPR036942">
    <property type="entry name" value="Beta-barrel_TonB_sf"/>
</dbReference>
<feature type="domain" description="TonB-dependent receptor plug" evidence="7">
    <location>
        <begin position="136"/>
        <end position="222"/>
    </location>
</feature>
<dbReference type="Pfam" id="PF07715">
    <property type="entry name" value="Plug"/>
    <property type="match status" value="1"/>
</dbReference>
<accession>A0AB39KPF3</accession>
<keyword evidence="2 4" id="KW-0472">Membrane</keyword>
<dbReference type="AlphaFoldDB" id="A0AB39KPF3"/>
<comment type="subcellular location">
    <subcellularLocation>
        <location evidence="1 4">Cell outer membrane</location>
    </subcellularLocation>
</comment>
<organism evidence="8">
    <name type="scientific">Caulobacter sp. 73W</name>
    <dbReference type="NCBI Taxonomy" id="3161137"/>
    <lineage>
        <taxon>Bacteria</taxon>
        <taxon>Pseudomonadati</taxon>
        <taxon>Pseudomonadota</taxon>
        <taxon>Alphaproteobacteria</taxon>
        <taxon>Caulobacterales</taxon>
        <taxon>Caulobacteraceae</taxon>
        <taxon>Caulobacter</taxon>
    </lineage>
</organism>